<protein>
    <recommendedName>
        <fullName evidence="2">Helix-turn-helix domain-containing protein</fullName>
    </recommendedName>
</protein>
<accession>A0A0F9EBQ9</accession>
<gene>
    <name evidence="1" type="ORF">LCGC14_2444950</name>
</gene>
<organism evidence="1">
    <name type="scientific">marine sediment metagenome</name>
    <dbReference type="NCBI Taxonomy" id="412755"/>
    <lineage>
        <taxon>unclassified sequences</taxon>
        <taxon>metagenomes</taxon>
        <taxon>ecological metagenomes</taxon>
    </lineage>
</organism>
<reference evidence="1" key="1">
    <citation type="journal article" date="2015" name="Nature">
        <title>Complex archaea that bridge the gap between prokaryotes and eukaryotes.</title>
        <authorList>
            <person name="Spang A."/>
            <person name="Saw J.H."/>
            <person name="Jorgensen S.L."/>
            <person name="Zaremba-Niedzwiedzka K."/>
            <person name="Martijn J."/>
            <person name="Lind A.E."/>
            <person name="van Eijk R."/>
            <person name="Schleper C."/>
            <person name="Guy L."/>
            <person name="Ettema T.J."/>
        </authorList>
    </citation>
    <scope>NUCLEOTIDE SEQUENCE</scope>
</reference>
<dbReference type="AlphaFoldDB" id="A0A0F9EBQ9"/>
<sequence>MFSSPHDSWLLTVADVARLLQVRTNTIYTWSARPFIPYLIVAERCIRFSKPQILDLIGARVEPQPKTQPRSPVLISHDSRDPVMILPNQPEDLDFLRRMFHAPPLMTVAQFSRVAAVSIPTTYRILLGRIRNPRELPLRRPLTPLMIHSGALRIRHQHVMRYLEESTVHRLWKGRPPRVESW</sequence>
<dbReference type="EMBL" id="LAZR01037712">
    <property type="protein sequence ID" value="KKL21488.1"/>
    <property type="molecule type" value="Genomic_DNA"/>
</dbReference>
<proteinExistence type="predicted"/>
<name>A0A0F9EBQ9_9ZZZZ</name>
<comment type="caution">
    <text evidence="1">The sequence shown here is derived from an EMBL/GenBank/DDBJ whole genome shotgun (WGS) entry which is preliminary data.</text>
</comment>
<evidence type="ECO:0000313" key="1">
    <source>
        <dbReference type="EMBL" id="KKL21488.1"/>
    </source>
</evidence>
<evidence type="ECO:0008006" key="2">
    <source>
        <dbReference type="Google" id="ProtNLM"/>
    </source>
</evidence>